<dbReference type="NCBIfam" id="TIGR03647">
    <property type="entry name" value="Na_symport_sm"/>
    <property type="match status" value="1"/>
</dbReference>
<evidence type="ECO:0000259" key="2">
    <source>
        <dbReference type="Pfam" id="PF13937"/>
    </source>
</evidence>
<organism evidence="3 4">
    <name type="scientific">Roseateles aquae</name>
    <dbReference type="NCBI Taxonomy" id="3077235"/>
    <lineage>
        <taxon>Bacteria</taxon>
        <taxon>Pseudomonadati</taxon>
        <taxon>Pseudomonadota</taxon>
        <taxon>Betaproteobacteria</taxon>
        <taxon>Burkholderiales</taxon>
        <taxon>Sphaerotilaceae</taxon>
        <taxon>Roseateles</taxon>
    </lineage>
</organism>
<dbReference type="Proteomes" id="UP001246372">
    <property type="component" value="Unassembled WGS sequence"/>
</dbReference>
<feature type="domain" description="Sodium symporter small subunit" evidence="2">
    <location>
        <begin position="17"/>
        <end position="90"/>
    </location>
</feature>
<dbReference type="RefSeq" id="WP_315649161.1">
    <property type="nucleotide sequence ID" value="NZ_JAVXZY010000001.1"/>
</dbReference>
<evidence type="ECO:0000313" key="3">
    <source>
        <dbReference type="EMBL" id="MDT8998688.1"/>
    </source>
</evidence>
<protein>
    <submittedName>
        <fullName evidence="3">DUF4212 domain-containing protein</fullName>
    </submittedName>
</protein>
<dbReference type="InterPro" id="IPR019886">
    <property type="entry name" value="Na_symporter_ssu"/>
</dbReference>
<keyword evidence="1" id="KW-0472">Membrane</keyword>
<proteinExistence type="predicted"/>
<accession>A0ABU3P7Z8</accession>
<comment type="caution">
    <text evidence="3">The sequence shown here is derived from an EMBL/GenBank/DDBJ whole genome shotgun (WGS) entry which is preliminary data.</text>
</comment>
<dbReference type="Pfam" id="PF13937">
    <property type="entry name" value="DUF4212"/>
    <property type="match status" value="1"/>
</dbReference>
<keyword evidence="1" id="KW-1133">Transmembrane helix</keyword>
<evidence type="ECO:0000256" key="1">
    <source>
        <dbReference type="SAM" id="Phobius"/>
    </source>
</evidence>
<evidence type="ECO:0000313" key="4">
    <source>
        <dbReference type="Proteomes" id="UP001246372"/>
    </source>
</evidence>
<sequence length="93" mass="10951">MEFPDLKPKTSFASLQRQHYWRRTCRLTVALLLIWSVVSFGLIYFARQLSFSFFGWPFSFWIASQGALLVYGLIVAYYAHAMRKLDQAYREGD</sequence>
<dbReference type="EMBL" id="JAVXZY010000001">
    <property type="protein sequence ID" value="MDT8998688.1"/>
    <property type="molecule type" value="Genomic_DNA"/>
</dbReference>
<gene>
    <name evidence="3" type="ORF">RQP53_05325</name>
</gene>
<keyword evidence="1" id="KW-0812">Transmembrane</keyword>
<feature type="transmembrane region" description="Helical" evidence="1">
    <location>
        <begin position="27"/>
        <end position="46"/>
    </location>
</feature>
<keyword evidence="4" id="KW-1185">Reference proteome</keyword>
<feature type="transmembrane region" description="Helical" evidence="1">
    <location>
        <begin position="58"/>
        <end position="79"/>
    </location>
</feature>
<name>A0ABU3P7Z8_9BURK</name>
<reference evidence="3" key="1">
    <citation type="submission" date="2023-09" db="EMBL/GenBank/DDBJ databases">
        <title>Paucibacter sp. APW11 Genome sequencing and assembly.</title>
        <authorList>
            <person name="Kim I."/>
        </authorList>
    </citation>
    <scope>NUCLEOTIDE SEQUENCE</scope>
    <source>
        <strain evidence="3">APW11</strain>
    </source>
</reference>